<gene>
    <name evidence="3" type="ORF">E5163_03630</name>
</gene>
<feature type="transmembrane region" description="Helical" evidence="1">
    <location>
        <begin position="31"/>
        <end position="50"/>
    </location>
</feature>
<keyword evidence="3" id="KW-0378">Hydrolase</keyword>
<accession>A0A4S2H3M8</accession>
<keyword evidence="1" id="KW-0812">Transmembrane</keyword>
<evidence type="ECO:0000256" key="1">
    <source>
        <dbReference type="SAM" id="Phobius"/>
    </source>
</evidence>
<dbReference type="EMBL" id="SRXW01000001">
    <property type="protein sequence ID" value="TGY90225.1"/>
    <property type="molecule type" value="Genomic_DNA"/>
</dbReference>
<evidence type="ECO:0000313" key="3">
    <source>
        <dbReference type="EMBL" id="TGY90225.1"/>
    </source>
</evidence>
<evidence type="ECO:0000259" key="2">
    <source>
        <dbReference type="Pfam" id="PF02517"/>
    </source>
</evidence>
<proteinExistence type="predicted"/>
<keyword evidence="3" id="KW-0645">Protease</keyword>
<dbReference type="Pfam" id="PF02517">
    <property type="entry name" value="Rce1-like"/>
    <property type="match status" value="1"/>
</dbReference>
<feature type="transmembrane region" description="Helical" evidence="1">
    <location>
        <begin position="62"/>
        <end position="80"/>
    </location>
</feature>
<sequence>MRPLYRTASRALASAKERLTRWPGRRNWREVLALAVLFTIAAGLTARLSPGLRATLGDDPPALPGLAGVMLAAFLIPALGEELVFRGLLQPARLKGFRGHAASSASLAAFVAWHPVQVWLGLPHAQPVFLSPDFLWLAGLLGLFTTFSVHRSGSLWPAVLLHWFAVLLWKLAGG</sequence>
<organism evidence="3 4">
    <name type="scientific">Marinicauda algicola</name>
    <dbReference type="NCBI Taxonomy" id="2029849"/>
    <lineage>
        <taxon>Bacteria</taxon>
        <taxon>Pseudomonadati</taxon>
        <taxon>Pseudomonadota</taxon>
        <taxon>Alphaproteobacteria</taxon>
        <taxon>Maricaulales</taxon>
        <taxon>Maricaulaceae</taxon>
        <taxon>Marinicauda</taxon>
    </lineage>
</organism>
<protein>
    <submittedName>
        <fullName evidence="3">CPBP family intramembrane metalloprotease</fullName>
    </submittedName>
</protein>
<reference evidence="3 4" key="1">
    <citation type="journal article" date="2017" name="Int. J. Syst. Evol. Microbiol.">
        <title>Marinicauda algicola sp. nov., isolated from a marine red alga Rhodosorus marinus.</title>
        <authorList>
            <person name="Jeong S.E."/>
            <person name="Jeon S.H."/>
            <person name="Chun B.H."/>
            <person name="Kim D.W."/>
            <person name="Jeon C.O."/>
        </authorList>
    </citation>
    <scope>NUCLEOTIDE SEQUENCE [LARGE SCALE GENOMIC DNA]</scope>
    <source>
        <strain evidence="3 4">JCM 31718</strain>
    </source>
</reference>
<name>A0A4S2H3M8_9PROT</name>
<evidence type="ECO:0000313" key="4">
    <source>
        <dbReference type="Proteomes" id="UP000308054"/>
    </source>
</evidence>
<feature type="domain" description="CAAX prenyl protease 2/Lysostaphin resistance protein A-like" evidence="2">
    <location>
        <begin position="67"/>
        <end position="165"/>
    </location>
</feature>
<keyword evidence="4" id="KW-1185">Reference proteome</keyword>
<keyword evidence="1" id="KW-0472">Membrane</keyword>
<comment type="caution">
    <text evidence="3">The sequence shown here is derived from an EMBL/GenBank/DDBJ whole genome shotgun (WGS) entry which is preliminary data.</text>
</comment>
<dbReference type="RefSeq" id="WP_135994723.1">
    <property type="nucleotide sequence ID" value="NZ_CP071057.1"/>
</dbReference>
<dbReference type="GO" id="GO:0080120">
    <property type="term" value="P:CAAX-box protein maturation"/>
    <property type="evidence" value="ECO:0007669"/>
    <property type="project" value="UniProtKB-ARBA"/>
</dbReference>
<keyword evidence="3" id="KW-0482">Metalloprotease</keyword>
<dbReference type="OrthoDB" id="193898at2"/>
<dbReference type="Proteomes" id="UP000308054">
    <property type="component" value="Unassembled WGS sequence"/>
</dbReference>
<keyword evidence="1" id="KW-1133">Transmembrane helix</keyword>
<dbReference type="AlphaFoldDB" id="A0A4S2H3M8"/>
<dbReference type="GO" id="GO:0008237">
    <property type="term" value="F:metallopeptidase activity"/>
    <property type="evidence" value="ECO:0007669"/>
    <property type="project" value="UniProtKB-KW"/>
</dbReference>
<dbReference type="GO" id="GO:0006508">
    <property type="term" value="P:proteolysis"/>
    <property type="evidence" value="ECO:0007669"/>
    <property type="project" value="UniProtKB-KW"/>
</dbReference>
<dbReference type="GO" id="GO:0004175">
    <property type="term" value="F:endopeptidase activity"/>
    <property type="evidence" value="ECO:0007669"/>
    <property type="project" value="UniProtKB-ARBA"/>
</dbReference>
<dbReference type="InterPro" id="IPR003675">
    <property type="entry name" value="Rce1/LyrA-like_dom"/>
</dbReference>